<evidence type="ECO:0000313" key="2">
    <source>
        <dbReference type="EMBL" id="NMW65366.1"/>
    </source>
</evidence>
<accession>A0A7Y0U1T9</accession>
<dbReference type="InterPro" id="IPR038475">
    <property type="entry name" value="RecG_C_sf"/>
</dbReference>
<feature type="domain" description="Schlafen AlbA-2" evidence="1">
    <location>
        <begin position="28"/>
        <end position="147"/>
    </location>
</feature>
<protein>
    <submittedName>
        <fullName evidence="2">Winged helix-turn-helix transcriptional regulator</fullName>
    </submittedName>
</protein>
<dbReference type="Pfam" id="PF13412">
    <property type="entry name" value="HTH_24"/>
    <property type="match status" value="1"/>
</dbReference>
<dbReference type="PANTHER" id="PTHR30595">
    <property type="entry name" value="GLPR-RELATED TRANSCRIPTIONAL REPRESSOR"/>
    <property type="match status" value="1"/>
</dbReference>
<dbReference type="Gene3D" id="3.30.950.30">
    <property type="entry name" value="Schlafen, AAA domain"/>
    <property type="match status" value="1"/>
</dbReference>
<dbReference type="AlphaFoldDB" id="A0A7Y0U1T9"/>
<gene>
    <name evidence="2" type="ORF">HHJ78_07450</name>
</gene>
<dbReference type="Pfam" id="PF13749">
    <property type="entry name" value="HATPase_c_4"/>
    <property type="match status" value="1"/>
</dbReference>
<proteinExistence type="predicted"/>
<dbReference type="Proteomes" id="UP000578252">
    <property type="component" value="Unassembled WGS sequence"/>
</dbReference>
<evidence type="ECO:0000259" key="1">
    <source>
        <dbReference type="Pfam" id="PF04326"/>
    </source>
</evidence>
<sequence length="499" mass="54149">MIATMQMPTTEALLSHLLADLRLSGQDTQWVEVKAASQGLPKTVAETLSAFSNGSGGILILGIDEHQGFIPSPGFKANSVYDALAGVCSNNMTPPVRANIALVPYENRQIVVAEIPPLQPRDKPCFVTAKQVYGGSFIRTGDGDRRLSPYEVDRLRENKTQPYWDTEVVEEASLSDLDGELLSGLLHREKSAHPRILAKLPDDEVLSKLRITGKGQDGNLHPTLAGLLALGLFPQEYFPRLTVTYAVYPGSTKASMPSGQRHLDSGTLAGSIPVLIADALTVVSKNMRVGGVIRGALRHDLVDYSLPAVREALANALMHRDYSPVARGTQVQLNMYADRLEILNPGGLFGTATIDSLGKTGLSSARNQFLSRLLEVTPYAEGGFVAESRGSGYHEILSQLEKESLPRPLPVDRLDSFSITFERRRMTPAEKGINAELSSKDKILDYLATHPTASSRELAETAGISIGGTRAILNNLVKTGLVTRTEPSTSPKQRYRLLT</sequence>
<dbReference type="PANTHER" id="PTHR30595:SF6">
    <property type="entry name" value="SCHLAFEN ALBA-2 DOMAIN-CONTAINING PROTEIN"/>
    <property type="match status" value="1"/>
</dbReference>
<dbReference type="EMBL" id="JABCUR010000006">
    <property type="protein sequence ID" value="NMW65366.1"/>
    <property type="molecule type" value="Genomic_DNA"/>
</dbReference>
<dbReference type="InterPro" id="IPR036390">
    <property type="entry name" value="WH_DNA-bd_sf"/>
</dbReference>
<dbReference type="Pfam" id="PF04326">
    <property type="entry name" value="SLFN_AlbA_2"/>
    <property type="match status" value="1"/>
</dbReference>
<dbReference type="InterPro" id="IPR038461">
    <property type="entry name" value="Schlafen_AlbA_2_dom_sf"/>
</dbReference>
<name>A0A7Y0U1T9_9ACTO</name>
<dbReference type="InterPro" id="IPR036388">
    <property type="entry name" value="WH-like_DNA-bd_sf"/>
</dbReference>
<organism evidence="2 3">
    <name type="scientific">Mobiluncus mulieris</name>
    <dbReference type="NCBI Taxonomy" id="2052"/>
    <lineage>
        <taxon>Bacteria</taxon>
        <taxon>Bacillati</taxon>
        <taxon>Actinomycetota</taxon>
        <taxon>Actinomycetes</taxon>
        <taxon>Actinomycetales</taxon>
        <taxon>Actinomycetaceae</taxon>
        <taxon>Mobiluncus</taxon>
    </lineage>
</organism>
<dbReference type="SUPFAM" id="SSF46785">
    <property type="entry name" value="Winged helix' DNA-binding domain"/>
    <property type="match status" value="1"/>
</dbReference>
<dbReference type="Gene3D" id="3.30.565.60">
    <property type="match status" value="1"/>
</dbReference>
<evidence type="ECO:0000313" key="3">
    <source>
        <dbReference type="Proteomes" id="UP000578252"/>
    </source>
</evidence>
<dbReference type="Gene3D" id="1.10.10.10">
    <property type="entry name" value="Winged helix-like DNA-binding domain superfamily/Winged helix DNA-binding domain"/>
    <property type="match status" value="1"/>
</dbReference>
<comment type="caution">
    <text evidence="2">The sequence shown here is derived from an EMBL/GenBank/DDBJ whole genome shotgun (WGS) entry which is preliminary data.</text>
</comment>
<reference evidence="2 3" key="1">
    <citation type="submission" date="2020-04" db="EMBL/GenBank/DDBJ databases">
        <title>Antimicrobial susceptibility and clonality of vaginal-derived multi-drug resistant Mobiluncus isolates in China.</title>
        <authorList>
            <person name="Zhang X."/>
        </authorList>
    </citation>
    <scope>NUCLEOTIDE SEQUENCE [LARGE SCALE GENOMIC DNA]</scope>
    <source>
        <strain evidence="2 3">13</strain>
    </source>
</reference>
<dbReference type="InterPro" id="IPR007421">
    <property type="entry name" value="Schlafen_AlbA_2_dom"/>
</dbReference>